<feature type="transmembrane region" description="Helical" evidence="1">
    <location>
        <begin position="85"/>
        <end position="103"/>
    </location>
</feature>
<feature type="transmembrane region" description="Helical" evidence="1">
    <location>
        <begin position="115"/>
        <end position="139"/>
    </location>
</feature>
<keyword evidence="1" id="KW-0812">Transmembrane</keyword>
<feature type="transmembrane region" description="Helical" evidence="1">
    <location>
        <begin position="20"/>
        <end position="38"/>
    </location>
</feature>
<dbReference type="AlphaFoldDB" id="A0A4R5Y290"/>
<feature type="transmembrane region" description="Helical" evidence="1">
    <location>
        <begin position="387"/>
        <end position="408"/>
    </location>
</feature>
<keyword evidence="1" id="KW-0472">Membrane</keyword>
<dbReference type="Proteomes" id="UP000295163">
    <property type="component" value="Unassembled WGS sequence"/>
</dbReference>
<name>A0A4R5Y290_KOCRO</name>
<feature type="transmembrane region" description="Helical" evidence="1">
    <location>
        <begin position="188"/>
        <end position="211"/>
    </location>
</feature>
<feature type="transmembrane region" description="Helical" evidence="1">
    <location>
        <begin position="290"/>
        <end position="316"/>
    </location>
</feature>
<evidence type="ECO:0000313" key="2">
    <source>
        <dbReference type="EMBL" id="TDL38493.1"/>
    </source>
</evidence>
<proteinExistence type="predicted"/>
<feature type="transmembrane region" description="Helical" evidence="1">
    <location>
        <begin position="417"/>
        <end position="435"/>
    </location>
</feature>
<comment type="caution">
    <text evidence="2">The sequence shown here is derived from an EMBL/GenBank/DDBJ whole genome shotgun (WGS) entry which is preliminary data.</text>
</comment>
<feature type="transmembrane region" description="Helical" evidence="1">
    <location>
        <begin position="218"/>
        <end position="240"/>
    </location>
</feature>
<gene>
    <name evidence="2" type="ORF">E2R59_16395</name>
</gene>
<feature type="transmembrane region" description="Helical" evidence="1">
    <location>
        <begin position="160"/>
        <end position="182"/>
    </location>
</feature>
<protein>
    <submittedName>
        <fullName evidence="2">Uncharacterized protein</fullName>
    </submittedName>
</protein>
<accession>A0A4R5Y290</accession>
<organism evidence="2 3">
    <name type="scientific">Kocuria rosea</name>
    <name type="common">Deinococcus erythromyxa</name>
    <name type="synonym">Micrococcus rubens</name>
    <dbReference type="NCBI Taxonomy" id="1275"/>
    <lineage>
        <taxon>Bacteria</taxon>
        <taxon>Bacillati</taxon>
        <taxon>Actinomycetota</taxon>
        <taxon>Actinomycetes</taxon>
        <taxon>Micrococcales</taxon>
        <taxon>Micrococcaceae</taxon>
        <taxon>Kocuria</taxon>
    </lineage>
</organism>
<feature type="transmembrane region" description="Helical" evidence="1">
    <location>
        <begin position="441"/>
        <end position="461"/>
    </location>
</feature>
<dbReference type="EMBL" id="SMZT01000010">
    <property type="protein sequence ID" value="TDL38493.1"/>
    <property type="molecule type" value="Genomic_DNA"/>
</dbReference>
<sequence>MRSIQSLIHDAYSRRRTAVIAMALLLTVFVPTVVEHLARPSLTFLALSGGLLVVGVVAVMMRGGTSGPVGDDADTPVSSRGGVNLLLYLSPVIFLNIVFPLVSPRMAESTIGGVQLTYVVLASSITVPWLAQAACMPAYRAIGGLMAERDMAQITRRFCEVWPAMFLQTLPLVGLFAVPLWLATGWSAQAMGAYLILCGAHVLFVQSLVLANVGERRGLWALAWGAYAVALVLAPTLWILPPVLAAATQVAAMGKRLVHARSFERLGHRSFTGDVVRGLLLGSVLWADKFVLFLVTDGTFQVVVVFMAMLPAVLAYNFYFVNLAPHVDHAVSKLHRAIEREPLPVLASHSTLLSHIVDRAVLRTAAIGMVLTLAAAMLLGGLQPEHVLLAVAVSVASWTFMMLTLLGYELDYIGEKITAQVLSAVHLLVCVLAFTTLGANGAYGVLLVADLVLVAVAWGLYKRHWVQPEYTLFWRHATSW</sequence>
<feature type="transmembrane region" description="Helical" evidence="1">
    <location>
        <begin position="360"/>
        <end position="381"/>
    </location>
</feature>
<reference evidence="2 3" key="1">
    <citation type="submission" date="2019-03" db="EMBL/GenBank/DDBJ databases">
        <title>Genome Sequencing and Assembly of Various Microbes Isolated from Partially Reclaimed Soil and Acid Mine Drainage (AMD) Site.</title>
        <authorList>
            <person name="Steinbock B."/>
            <person name="Bechtold R."/>
            <person name="Sevigny J.L."/>
            <person name="Thomas D."/>
            <person name="Cuthill L.R."/>
            <person name="Aveiro Johannsen E.J."/>
            <person name="Thomas K."/>
            <person name="Ghosh A."/>
        </authorList>
    </citation>
    <scope>NUCLEOTIDE SEQUENCE [LARGE SCALE GENOMIC DNA]</scope>
    <source>
        <strain evidence="2 3">S-A3</strain>
    </source>
</reference>
<evidence type="ECO:0000313" key="3">
    <source>
        <dbReference type="Proteomes" id="UP000295163"/>
    </source>
</evidence>
<keyword evidence="1" id="KW-1133">Transmembrane helix</keyword>
<feature type="transmembrane region" description="Helical" evidence="1">
    <location>
        <begin position="44"/>
        <end position="64"/>
    </location>
</feature>
<dbReference type="RefSeq" id="WP_133411462.1">
    <property type="nucleotide sequence ID" value="NZ_SMZT01000010.1"/>
</dbReference>
<dbReference type="GeneID" id="64349003"/>
<evidence type="ECO:0000256" key="1">
    <source>
        <dbReference type="SAM" id="Phobius"/>
    </source>
</evidence>